<sequence length="160" mass="19173">MEIGKQIRSRREEVKMTQQQLADQIYVTRQTISKWELGKSEPDPISRSSLERILAVQLTEGSSSQKAEEADVMKKIQWFAGLLLFGILFLPLRFLWVMIRRYWERPWNRFILIPAVLVFVLWYLHSLKDHVFYFFLAVILLAYLVTSYYFFNDQKMLQDN</sequence>
<feature type="transmembrane region" description="Helical" evidence="2">
    <location>
        <begin position="131"/>
        <end position="151"/>
    </location>
</feature>
<dbReference type="OrthoDB" id="9805856at2"/>
<dbReference type="Gene3D" id="1.10.260.40">
    <property type="entry name" value="lambda repressor-like DNA-binding domains"/>
    <property type="match status" value="1"/>
</dbReference>
<evidence type="ECO:0000313" key="7">
    <source>
        <dbReference type="Proteomes" id="UP000014148"/>
    </source>
</evidence>
<dbReference type="RefSeq" id="WP_010740048.1">
    <property type="nucleotide sequence ID" value="NZ_KB946249.1"/>
</dbReference>
<dbReference type="EMBL" id="AJAK01000007">
    <property type="protein sequence ID" value="EOH81135.1"/>
    <property type="molecule type" value="Genomic_DNA"/>
</dbReference>
<feature type="transmembrane region" description="Helical" evidence="2">
    <location>
        <begin position="107"/>
        <end position="125"/>
    </location>
</feature>
<dbReference type="Proteomes" id="UP000013783">
    <property type="component" value="Unassembled WGS sequence"/>
</dbReference>
<evidence type="ECO:0000259" key="3">
    <source>
        <dbReference type="PROSITE" id="PS50943"/>
    </source>
</evidence>
<dbReference type="PATRIC" id="fig|1158601.3.peg.1151"/>
<dbReference type="eggNOG" id="COG1476">
    <property type="taxonomic scope" value="Bacteria"/>
</dbReference>
<proteinExistence type="predicted"/>
<comment type="caution">
    <text evidence="4">The sequence shown here is derived from an EMBL/GenBank/DDBJ whole genome shotgun (WGS) entry which is preliminary data.</text>
</comment>
<accession>R2RBR5</accession>
<dbReference type="GO" id="GO:0003677">
    <property type="term" value="F:DNA binding"/>
    <property type="evidence" value="ECO:0007669"/>
    <property type="project" value="UniProtKB-KW"/>
</dbReference>
<keyword evidence="1" id="KW-0238">DNA-binding</keyword>
<dbReference type="CDD" id="cd00093">
    <property type="entry name" value="HTH_XRE"/>
    <property type="match status" value="1"/>
</dbReference>
<evidence type="ECO:0000313" key="4">
    <source>
        <dbReference type="EMBL" id="EOH81135.1"/>
    </source>
</evidence>
<dbReference type="SUPFAM" id="SSF47413">
    <property type="entry name" value="lambda repressor-like DNA-binding domains"/>
    <property type="match status" value="1"/>
</dbReference>
<reference evidence="5 7" key="2">
    <citation type="submission" date="2013-03" db="EMBL/GenBank/DDBJ databases">
        <title>The Genome Sequence of Enterococcus malodoratus ATCC_43197 (PacBio/Illumina hybrid assembly).</title>
        <authorList>
            <consortium name="The Broad Institute Genomics Platform"/>
            <consortium name="The Broad Institute Genome Sequencing Center for Infectious Disease"/>
            <person name="Earl A."/>
            <person name="Russ C."/>
            <person name="Gilmore M."/>
            <person name="Surin D."/>
            <person name="Walker B."/>
            <person name="Young S."/>
            <person name="Zeng Q."/>
            <person name="Gargeya S."/>
            <person name="Fitzgerald M."/>
            <person name="Haas B."/>
            <person name="Abouelleil A."/>
            <person name="Allen A.W."/>
            <person name="Alvarado L."/>
            <person name="Arachchi H.M."/>
            <person name="Berlin A.M."/>
            <person name="Chapman S.B."/>
            <person name="Gainer-Dewar J."/>
            <person name="Goldberg J."/>
            <person name="Griggs A."/>
            <person name="Gujja S."/>
            <person name="Hansen M."/>
            <person name="Howarth C."/>
            <person name="Imamovic A."/>
            <person name="Ireland A."/>
            <person name="Larimer J."/>
            <person name="McCowan C."/>
            <person name="Murphy C."/>
            <person name="Pearson M."/>
            <person name="Poon T.W."/>
            <person name="Priest M."/>
            <person name="Roberts A."/>
            <person name="Saif S."/>
            <person name="Shea T."/>
            <person name="Sisk P."/>
            <person name="Sykes S."/>
            <person name="Wortman J."/>
            <person name="Nusbaum C."/>
            <person name="Birren B."/>
        </authorList>
    </citation>
    <scope>NUCLEOTIDE SEQUENCE [LARGE SCALE GENOMIC DNA]</scope>
    <source>
        <strain evidence="5 7">ATCC 43197</strain>
    </source>
</reference>
<dbReference type="PANTHER" id="PTHR46558">
    <property type="entry name" value="TRACRIPTIONAL REGULATORY PROTEIN-RELATED-RELATED"/>
    <property type="match status" value="1"/>
</dbReference>
<dbReference type="GeneID" id="79787016"/>
<dbReference type="STRING" id="71451.RV07_GL002214"/>
<evidence type="ECO:0000256" key="2">
    <source>
        <dbReference type="SAM" id="Phobius"/>
    </source>
</evidence>
<protein>
    <recommendedName>
        <fullName evidence="3">HTH cro/C1-type domain-containing protein</fullName>
    </recommendedName>
</protein>
<dbReference type="EMBL" id="ASWA01000002">
    <property type="protein sequence ID" value="EOT69645.1"/>
    <property type="molecule type" value="Genomic_DNA"/>
</dbReference>
<gene>
    <name evidence="5" type="ORF">I585_01112</name>
    <name evidence="4" type="ORF">UAI_01180</name>
</gene>
<keyword evidence="7" id="KW-1185">Reference proteome</keyword>
<dbReference type="Proteomes" id="UP000014148">
    <property type="component" value="Unassembled WGS sequence"/>
</dbReference>
<feature type="transmembrane region" description="Helical" evidence="2">
    <location>
        <begin position="76"/>
        <end position="95"/>
    </location>
</feature>
<organism evidence="4 6">
    <name type="scientific">Enterococcus malodoratus ATCC 43197</name>
    <dbReference type="NCBI Taxonomy" id="1158601"/>
    <lineage>
        <taxon>Bacteria</taxon>
        <taxon>Bacillati</taxon>
        <taxon>Bacillota</taxon>
        <taxon>Bacilli</taxon>
        <taxon>Lactobacillales</taxon>
        <taxon>Enterococcaceae</taxon>
        <taxon>Enterococcus</taxon>
    </lineage>
</organism>
<evidence type="ECO:0000313" key="6">
    <source>
        <dbReference type="Proteomes" id="UP000013783"/>
    </source>
</evidence>
<dbReference type="PROSITE" id="PS50943">
    <property type="entry name" value="HTH_CROC1"/>
    <property type="match status" value="1"/>
</dbReference>
<dbReference type="InterPro" id="IPR001387">
    <property type="entry name" value="Cro/C1-type_HTH"/>
</dbReference>
<dbReference type="InterPro" id="IPR010982">
    <property type="entry name" value="Lambda_DNA-bd_dom_sf"/>
</dbReference>
<keyword evidence="2" id="KW-1133">Transmembrane helix</keyword>
<dbReference type="Pfam" id="PF01381">
    <property type="entry name" value="HTH_3"/>
    <property type="match status" value="1"/>
</dbReference>
<dbReference type="PANTHER" id="PTHR46558:SF11">
    <property type="entry name" value="HTH-TYPE TRANSCRIPTIONAL REGULATOR XRE"/>
    <property type="match status" value="1"/>
</dbReference>
<keyword evidence="2" id="KW-0472">Membrane</keyword>
<dbReference type="SMART" id="SM00530">
    <property type="entry name" value="HTH_XRE"/>
    <property type="match status" value="1"/>
</dbReference>
<feature type="domain" description="HTH cro/C1-type" evidence="3">
    <location>
        <begin position="7"/>
        <end position="61"/>
    </location>
</feature>
<evidence type="ECO:0000256" key="1">
    <source>
        <dbReference type="ARBA" id="ARBA00023125"/>
    </source>
</evidence>
<reference evidence="4 6" key="1">
    <citation type="submission" date="2013-02" db="EMBL/GenBank/DDBJ databases">
        <title>The Genome Sequence of Enterococcus malodoratus ATCC_43197.</title>
        <authorList>
            <consortium name="The Broad Institute Genome Sequencing Platform"/>
            <consortium name="The Broad Institute Genome Sequencing Center for Infectious Disease"/>
            <person name="Earl A.M."/>
            <person name="Gilmore M.S."/>
            <person name="Lebreton F."/>
            <person name="Walker B."/>
            <person name="Young S.K."/>
            <person name="Zeng Q."/>
            <person name="Gargeya S."/>
            <person name="Fitzgerald M."/>
            <person name="Haas B."/>
            <person name="Abouelleil A."/>
            <person name="Alvarado L."/>
            <person name="Arachchi H.M."/>
            <person name="Berlin A.M."/>
            <person name="Chapman S.B."/>
            <person name="Dewar J."/>
            <person name="Goldberg J."/>
            <person name="Griggs A."/>
            <person name="Gujja S."/>
            <person name="Hansen M."/>
            <person name="Howarth C."/>
            <person name="Imamovic A."/>
            <person name="Larimer J."/>
            <person name="McCowan C."/>
            <person name="Murphy C."/>
            <person name="Neiman D."/>
            <person name="Pearson M."/>
            <person name="Priest M."/>
            <person name="Roberts A."/>
            <person name="Saif S."/>
            <person name="Shea T."/>
            <person name="Sisk P."/>
            <person name="Sykes S."/>
            <person name="Wortman J."/>
            <person name="Nusbaum C."/>
            <person name="Birren B."/>
        </authorList>
    </citation>
    <scope>NUCLEOTIDE SEQUENCE [LARGE SCALE GENOMIC DNA]</scope>
    <source>
        <strain evidence="4 6">ATCC 43197</strain>
    </source>
</reference>
<keyword evidence="2" id="KW-0812">Transmembrane</keyword>
<evidence type="ECO:0000313" key="5">
    <source>
        <dbReference type="EMBL" id="EOT69645.1"/>
    </source>
</evidence>
<name>R2RBR5_9ENTE</name>
<dbReference type="AlphaFoldDB" id="R2RBR5"/>